<accession>A0A6J7WBN1</accession>
<sequence>MHLHVARFNTSLSGKMLIRDTDLVCLPAFVTHEQNESAKGRVPEA</sequence>
<organism evidence="1">
    <name type="scientific">uncultured Caudovirales phage</name>
    <dbReference type="NCBI Taxonomy" id="2100421"/>
    <lineage>
        <taxon>Viruses</taxon>
        <taxon>Duplodnaviria</taxon>
        <taxon>Heunggongvirae</taxon>
        <taxon>Uroviricota</taxon>
        <taxon>Caudoviricetes</taxon>
        <taxon>Peduoviridae</taxon>
        <taxon>Maltschvirus</taxon>
        <taxon>Maltschvirus maltsch</taxon>
    </lineage>
</organism>
<gene>
    <name evidence="1" type="ORF">UFOVP178_49</name>
</gene>
<proteinExistence type="predicted"/>
<reference evidence="1" key="1">
    <citation type="submission" date="2020-05" db="EMBL/GenBank/DDBJ databases">
        <authorList>
            <person name="Chiriac C."/>
            <person name="Salcher M."/>
            <person name="Ghai R."/>
            <person name="Kavagutti S V."/>
        </authorList>
    </citation>
    <scope>NUCLEOTIDE SEQUENCE</scope>
</reference>
<dbReference type="EMBL" id="LR798215">
    <property type="protein sequence ID" value="CAB5195006.1"/>
    <property type="molecule type" value="Genomic_DNA"/>
</dbReference>
<evidence type="ECO:0000313" key="1">
    <source>
        <dbReference type="EMBL" id="CAB5195006.1"/>
    </source>
</evidence>
<protein>
    <submittedName>
        <fullName evidence="1">Uncharacterized protein</fullName>
    </submittedName>
</protein>
<name>A0A6J7WBN1_9CAUD</name>